<proteinExistence type="inferred from homology"/>
<evidence type="ECO:0000256" key="7">
    <source>
        <dbReference type="SAM" id="SignalP"/>
    </source>
</evidence>
<dbReference type="PANTHER" id="PTHR17600">
    <property type="entry name" value="MESODERM DEVELOPMENT CANDIDATE 2"/>
    <property type="match status" value="1"/>
</dbReference>
<keyword evidence="5" id="KW-0256">Endoplasmic reticulum</keyword>
<evidence type="ECO:0000256" key="5">
    <source>
        <dbReference type="ARBA" id="ARBA00022824"/>
    </source>
</evidence>
<keyword evidence="4 7" id="KW-0732">Signal</keyword>
<keyword evidence="3" id="KW-0879">Wnt signaling pathway</keyword>
<reference evidence="9" key="1">
    <citation type="submission" date="2017-02" db="UniProtKB">
        <authorList>
            <consortium name="WormBaseParasite"/>
        </authorList>
    </citation>
    <scope>IDENTIFICATION</scope>
</reference>
<evidence type="ECO:0000256" key="4">
    <source>
        <dbReference type="ARBA" id="ARBA00022729"/>
    </source>
</evidence>
<evidence type="ECO:0000256" key="6">
    <source>
        <dbReference type="ARBA" id="ARBA00023186"/>
    </source>
</evidence>
<dbReference type="AlphaFoldDB" id="A0A0N5A2A5"/>
<sequence>MNKLFIFIILSLLLSVILCKNDKNVKKKDVRDLSDADLERILKEWDENDEDQDDDVEEDNVWKRKIPLTLDEMKKSATNEEELLKMSKKGQSVMMFVTVKDINNEGTSKSFTDKITSVWQGVIQNNHLNANVFVVEDNRAIFMFNDGSQAFEAKDFILKQKECVEVLLEGQILKGPASGKTEL</sequence>
<evidence type="ECO:0000313" key="8">
    <source>
        <dbReference type="Proteomes" id="UP000038045"/>
    </source>
</evidence>
<evidence type="ECO:0000256" key="1">
    <source>
        <dbReference type="ARBA" id="ARBA00004240"/>
    </source>
</evidence>
<dbReference type="GO" id="GO:0016055">
    <property type="term" value="P:Wnt signaling pathway"/>
    <property type="evidence" value="ECO:0007669"/>
    <property type="project" value="UniProtKB-KW"/>
</dbReference>
<evidence type="ECO:0000256" key="3">
    <source>
        <dbReference type="ARBA" id="ARBA00022687"/>
    </source>
</evidence>
<dbReference type="Gene3D" id="3.30.70.260">
    <property type="match status" value="1"/>
</dbReference>
<dbReference type="GO" id="GO:0005783">
    <property type="term" value="C:endoplasmic reticulum"/>
    <property type="evidence" value="ECO:0007669"/>
    <property type="project" value="UniProtKB-SubCell"/>
</dbReference>
<comment type="subcellular location">
    <subcellularLocation>
        <location evidence="1">Endoplasmic reticulum</location>
    </subcellularLocation>
</comment>
<evidence type="ECO:0000313" key="9">
    <source>
        <dbReference type="WBParaSite" id="PTRK_0001575300.1"/>
    </source>
</evidence>
<organism evidence="8 9">
    <name type="scientific">Parastrongyloides trichosuri</name>
    <name type="common">Possum-specific nematode worm</name>
    <dbReference type="NCBI Taxonomy" id="131310"/>
    <lineage>
        <taxon>Eukaryota</taxon>
        <taxon>Metazoa</taxon>
        <taxon>Ecdysozoa</taxon>
        <taxon>Nematoda</taxon>
        <taxon>Chromadorea</taxon>
        <taxon>Rhabditida</taxon>
        <taxon>Tylenchina</taxon>
        <taxon>Panagrolaimomorpha</taxon>
        <taxon>Strongyloidoidea</taxon>
        <taxon>Strongyloididae</taxon>
        <taxon>Parastrongyloides</taxon>
    </lineage>
</organism>
<dbReference type="Proteomes" id="UP000038045">
    <property type="component" value="Unplaced"/>
</dbReference>
<dbReference type="WBParaSite" id="PTRK_0001575300.1">
    <property type="protein sequence ID" value="PTRK_0001575300.1"/>
    <property type="gene ID" value="PTRK_0001575300"/>
</dbReference>
<evidence type="ECO:0000256" key="2">
    <source>
        <dbReference type="ARBA" id="ARBA00011068"/>
    </source>
</evidence>
<name>A0A0N5A2A5_PARTI</name>
<keyword evidence="6" id="KW-0143">Chaperone</keyword>
<dbReference type="InterPro" id="IPR019330">
    <property type="entry name" value="MESD"/>
</dbReference>
<dbReference type="PANTHER" id="PTHR17600:SF2">
    <property type="entry name" value="LRP CHAPERONE MESD"/>
    <property type="match status" value="1"/>
</dbReference>
<feature type="chain" id="PRO_5005892790" evidence="7">
    <location>
        <begin position="20"/>
        <end position="183"/>
    </location>
</feature>
<protein>
    <submittedName>
        <fullName evidence="9">Mesoderm development candidate 2</fullName>
    </submittedName>
</protein>
<accession>A0A0N5A2A5</accession>
<dbReference type="Pfam" id="PF10185">
    <property type="entry name" value="Mesd"/>
    <property type="match status" value="1"/>
</dbReference>
<dbReference type="GO" id="GO:0006457">
    <property type="term" value="P:protein folding"/>
    <property type="evidence" value="ECO:0007669"/>
    <property type="project" value="InterPro"/>
</dbReference>
<keyword evidence="8" id="KW-1185">Reference proteome</keyword>
<comment type="similarity">
    <text evidence="2">Belongs to the MESD family.</text>
</comment>
<dbReference type="STRING" id="131310.A0A0N5A2A5"/>
<feature type="signal peptide" evidence="7">
    <location>
        <begin position="1"/>
        <end position="19"/>
    </location>
</feature>